<dbReference type="Pfam" id="PF14539">
    <property type="entry name" value="DUF4442"/>
    <property type="match status" value="1"/>
</dbReference>
<dbReference type="RefSeq" id="WP_097121164.1">
    <property type="nucleotide sequence ID" value="NZ_OCND01000002.1"/>
</dbReference>
<evidence type="ECO:0000313" key="2">
    <source>
        <dbReference type="Proteomes" id="UP000219374"/>
    </source>
</evidence>
<name>A0A286D446_9GAMM</name>
<dbReference type="AlphaFoldDB" id="A0A286D446"/>
<dbReference type="InterPro" id="IPR029069">
    <property type="entry name" value="HotDog_dom_sf"/>
</dbReference>
<dbReference type="Proteomes" id="UP000219374">
    <property type="component" value="Unassembled WGS sequence"/>
</dbReference>
<dbReference type="CDD" id="cd03443">
    <property type="entry name" value="PaaI_thioesterase"/>
    <property type="match status" value="1"/>
</dbReference>
<organism evidence="1 2">
    <name type="scientific">Pseudoxanthomonas wuyuanensis</name>
    <dbReference type="NCBI Taxonomy" id="1073196"/>
    <lineage>
        <taxon>Bacteria</taxon>
        <taxon>Pseudomonadati</taxon>
        <taxon>Pseudomonadota</taxon>
        <taxon>Gammaproteobacteria</taxon>
        <taxon>Lysobacterales</taxon>
        <taxon>Lysobacteraceae</taxon>
        <taxon>Pseudoxanthomonas</taxon>
    </lineage>
</organism>
<proteinExistence type="predicted"/>
<dbReference type="InterPro" id="IPR027961">
    <property type="entry name" value="DUF4442"/>
</dbReference>
<dbReference type="EMBL" id="OCND01000002">
    <property type="protein sequence ID" value="SOD53443.1"/>
    <property type="molecule type" value="Genomic_DNA"/>
</dbReference>
<accession>A0A286D446</accession>
<evidence type="ECO:0000313" key="1">
    <source>
        <dbReference type="EMBL" id="SOD53443.1"/>
    </source>
</evidence>
<dbReference type="Gene3D" id="3.10.129.10">
    <property type="entry name" value="Hotdog Thioesterase"/>
    <property type="match status" value="1"/>
</dbReference>
<gene>
    <name evidence="1" type="ORF">SAMN06296416_102413</name>
</gene>
<keyword evidence="2" id="KW-1185">Reference proteome</keyword>
<dbReference type="OrthoDB" id="793353at2"/>
<evidence type="ECO:0008006" key="3">
    <source>
        <dbReference type="Google" id="ProtNLM"/>
    </source>
</evidence>
<dbReference type="SUPFAM" id="SSF54637">
    <property type="entry name" value="Thioesterase/thiol ester dehydrase-isomerase"/>
    <property type="match status" value="1"/>
</dbReference>
<sequence length="158" mass="17684">MSANVLKIYRKLSRKPFGNWMFSRLICFKAPYFASIRPRMMLLEPGRGEAAIAHRRSVTNHLGTVHAIALCNLAEFIGGLTTDVSIPASMRWIPKGMTVEYLKKAVGTMRAVATPEFVPQDSSEGYELPMLVSISNPQDEIVFRARISMWVSPKPRAS</sequence>
<protein>
    <recommendedName>
        <fullName evidence="3">Acyl-coenzyme A thioesterase PaaI, contains HGG motif</fullName>
    </recommendedName>
</protein>
<reference evidence="1 2" key="1">
    <citation type="submission" date="2017-09" db="EMBL/GenBank/DDBJ databases">
        <authorList>
            <person name="Ehlers B."/>
            <person name="Leendertz F.H."/>
        </authorList>
    </citation>
    <scope>NUCLEOTIDE SEQUENCE [LARGE SCALE GENOMIC DNA]</scope>
    <source>
        <strain evidence="1 2">CGMCC 1.10978</strain>
    </source>
</reference>